<dbReference type="InterPro" id="IPR012309">
    <property type="entry name" value="DNA_ligase_ATP-dep_C"/>
</dbReference>
<dbReference type="FunFam" id="3.30.470.30:FF:000003">
    <property type="entry name" value="DNA ligase"/>
    <property type="match status" value="1"/>
</dbReference>
<dbReference type="InterPro" id="IPR031916">
    <property type="entry name" value="LIG3_BRCT"/>
</dbReference>
<comment type="similarity">
    <text evidence="3 20">Belongs to the ATP-dependent DNA ligase family.</text>
</comment>
<dbReference type="GO" id="GO:0005524">
    <property type="term" value="F:ATP binding"/>
    <property type="evidence" value="ECO:0007669"/>
    <property type="project" value="UniProtKB-KW"/>
</dbReference>
<dbReference type="CDD" id="cd07902">
    <property type="entry name" value="Adenylation_DNA_ligase_III"/>
    <property type="match status" value="1"/>
</dbReference>
<dbReference type="EC" id="6.5.1.1" evidence="19"/>
<evidence type="ECO:0000256" key="3">
    <source>
        <dbReference type="ARBA" id="ARBA00007572"/>
    </source>
</evidence>
<evidence type="ECO:0000256" key="20">
    <source>
        <dbReference type="RuleBase" id="RU004196"/>
    </source>
</evidence>
<dbReference type="GO" id="GO:0070421">
    <property type="term" value="C:DNA ligase III-XRCC1 complex"/>
    <property type="evidence" value="ECO:0007669"/>
    <property type="project" value="TreeGrafter"/>
</dbReference>
<evidence type="ECO:0000259" key="24">
    <source>
        <dbReference type="PROSITE" id="PS50172"/>
    </source>
</evidence>
<evidence type="ECO:0000259" key="23">
    <source>
        <dbReference type="PROSITE" id="PS50160"/>
    </source>
</evidence>
<evidence type="ECO:0000256" key="5">
    <source>
        <dbReference type="ARBA" id="ARBA00022618"/>
    </source>
</evidence>
<dbReference type="PROSITE" id="PS00333">
    <property type="entry name" value="DNA_LIGASE_A2"/>
    <property type="match status" value="1"/>
</dbReference>
<dbReference type="InterPro" id="IPR012340">
    <property type="entry name" value="NA-bd_OB-fold"/>
</dbReference>
<dbReference type="GO" id="GO:0008270">
    <property type="term" value="F:zinc ion binding"/>
    <property type="evidence" value="ECO:0007669"/>
    <property type="project" value="UniProtKB-KW"/>
</dbReference>
<evidence type="ECO:0000256" key="21">
    <source>
        <dbReference type="SAM" id="MobiDB-lite"/>
    </source>
</evidence>
<organism evidence="25 26">
    <name type="scientific">Sipha flava</name>
    <name type="common">yellow sugarcane aphid</name>
    <dbReference type="NCBI Taxonomy" id="143950"/>
    <lineage>
        <taxon>Eukaryota</taxon>
        <taxon>Metazoa</taxon>
        <taxon>Ecdysozoa</taxon>
        <taxon>Arthropoda</taxon>
        <taxon>Hexapoda</taxon>
        <taxon>Insecta</taxon>
        <taxon>Pterygota</taxon>
        <taxon>Neoptera</taxon>
        <taxon>Paraneoptera</taxon>
        <taxon>Hemiptera</taxon>
        <taxon>Sternorrhyncha</taxon>
        <taxon>Aphidomorpha</taxon>
        <taxon>Aphidoidea</taxon>
        <taxon>Aphididae</taxon>
        <taxon>Sipha</taxon>
    </lineage>
</organism>
<dbReference type="Gene3D" id="2.40.50.140">
    <property type="entry name" value="Nucleic acid-binding proteins"/>
    <property type="match status" value="1"/>
</dbReference>
<feature type="region of interest" description="Disordered" evidence="21">
    <location>
        <begin position="101"/>
        <end position="134"/>
    </location>
</feature>
<dbReference type="Proteomes" id="UP000694846">
    <property type="component" value="Unplaced"/>
</dbReference>
<dbReference type="Pfam" id="PF04679">
    <property type="entry name" value="DNA_ligase_A_C"/>
    <property type="match status" value="1"/>
</dbReference>
<dbReference type="SUPFAM" id="SSF56091">
    <property type="entry name" value="DNA ligase/mRNA capping enzyme, catalytic domain"/>
    <property type="match status" value="1"/>
</dbReference>
<evidence type="ECO:0000256" key="8">
    <source>
        <dbReference type="ARBA" id="ARBA00022741"/>
    </source>
</evidence>
<evidence type="ECO:0000256" key="12">
    <source>
        <dbReference type="ARBA" id="ARBA00022840"/>
    </source>
</evidence>
<dbReference type="Pfam" id="PF00645">
    <property type="entry name" value="zf-PARP"/>
    <property type="match status" value="1"/>
</dbReference>
<dbReference type="SUPFAM" id="SSF50249">
    <property type="entry name" value="Nucleic acid-binding proteins"/>
    <property type="match status" value="1"/>
</dbReference>
<protein>
    <recommendedName>
        <fullName evidence="19">DNA ligase</fullName>
        <ecNumber evidence="19">6.5.1.1</ecNumber>
    </recommendedName>
</protein>
<dbReference type="CDD" id="cd07967">
    <property type="entry name" value="OBF_DNA_ligase_III"/>
    <property type="match status" value="1"/>
</dbReference>
<dbReference type="InterPro" id="IPR012310">
    <property type="entry name" value="DNA_ligase_ATP-dep_cent"/>
</dbReference>
<dbReference type="SMART" id="SM01336">
    <property type="entry name" value="zf-PARP"/>
    <property type="match status" value="1"/>
</dbReference>
<sequence>MEQMAEEKNFIAEKSKSNRAKCKKCKEVLNQGTLRIAKVMPNPFGDGKMMAWHHPQCLVAVFSKQRKTTAKITCVDDIGGWDELSMEHQKEIFTTFPDIPREKFKTHDDSPVEKETPSKKKLKTKPPPTLVPSSKPQMQEYLFKDFRKLCMKLSQENSHLQKTAIFKEFIDKILSKEQSNETRAESLFLWCKMLLPNSEKRIYNLHSKQLIKLFSQLFKQDEFLMLEDLEKGDVAETIRIFFEKNKNIKAVEKSFLTLSKVDHFLDKLAVETTEAAQMSLFKSIALLCTGNDLKMIIRLVMHDLRINCGPKFILGAIHADAYQAYQTSHNLKAVIEKSCFFDASKIENNKNSRMNVNVSLLTPILPMLAEACKNIDDVFKKCPSGIYSEIKYDGERVQLHKSEGEYKFFSRSLKPVLNHKVEPFKEYIPKAFQHGEELILDCEVLMYDHKSNKPLPFGTLGIHKKSKFENANPCLFIFDCMYYNGVSLLDRSIVERRKVLEQNITEIKGHIMLSEVKKLHNTDQLKLMIEDVLKQGLEGLVLKGLTGIYEPGKRHWQKIKKDYLFDGSIADSADLVVLGAWFGTGNKGGMMSIFLMGCYDEAKHVWCTVTKAHGGLDDKTLERLQNELKMIKISKDPEKVPRWLKCTKTMIPDFVAEDPKKMPVWEISGAEFSQAEVHTANGISLRFPRITRIRDDKDWKTATSLTELQNLYKISKETSNLNIFSNISPTKNTISDNDSSQSSPEKRKKIKQSLDTDDGESSSEHYTEIPAKKIKLSIGPQRRLPDLFTGIRVVVPDSTSKNTFLRYFIAYGGTCLNETDESLPTHVIISKKGPNKSPVKSQEKSSSIEVCAQWFWDSIRANTLLPIENY</sequence>
<dbReference type="GO" id="GO:0071897">
    <property type="term" value="P:DNA biosynthetic process"/>
    <property type="evidence" value="ECO:0007669"/>
    <property type="project" value="InterPro"/>
</dbReference>
<dbReference type="RefSeq" id="XP_025407685.1">
    <property type="nucleotide sequence ID" value="XM_025551900.1"/>
</dbReference>
<keyword evidence="6" id="KW-0235">DNA replication</keyword>
<dbReference type="InterPro" id="IPR012308">
    <property type="entry name" value="DNA_ligase_ATP-dep_N"/>
</dbReference>
<gene>
    <name evidence="26" type="primary">LOC112681642</name>
</gene>
<dbReference type="InterPro" id="IPR000977">
    <property type="entry name" value="DNA_ligase_ATP-dep"/>
</dbReference>
<evidence type="ECO:0000256" key="1">
    <source>
        <dbReference type="ARBA" id="ARBA00001946"/>
    </source>
</evidence>
<feature type="region of interest" description="Disordered" evidence="21">
    <location>
        <begin position="726"/>
        <end position="766"/>
    </location>
</feature>
<keyword evidence="17" id="KW-0131">Cell cycle</keyword>
<dbReference type="PROSITE" id="PS50064">
    <property type="entry name" value="ZF_PARP_2"/>
    <property type="match status" value="1"/>
</dbReference>
<keyword evidence="9 19" id="KW-0227">DNA damage</keyword>
<evidence type="ECO:0000256" key="15">
    <source>
        <dbReference type="ARBA" id="ARBA00023204"/>
    </source>
</evidence>
<dbReference type="PROSITE" id="PS50160">
    <property type="entry name" value="DNA_LIGASE_A3"/>
    <property type="match status" value="1"/>
</dbReference>
<dbReference type="InterPro" id="IPR050191">
    <property type="entry name" value="ATP-dep_DNA_ligase"/>
</dbReference>
<dbReference type="SUPFAM" id="SSF52113">
    <property type="entry name" value="BRCT domain"/>
    <property type="match status" value="1"/>
</dbReference>
<reference evidence="26" key="1">
    <citation type="submission" date="2025-08" db="UniProtKB">
        <authorList>
            <consortium name="RefSeq"/>
        </authorList>
    </citation>
    <scope>IDENTIFICATION</scope>
    <source>
        <tissue evidence="26">Whole body</tissue>
    </source>
</reference>
<dbReference type="Pfam" id="PF01068">
    <property type="entry name" value="DNA_ligase_A_M"/>
    <property type="match status" value="1"/>
</dbReference>
<keyword evidence="7" id="KW-0479">Metal-binding</keyword>
<keyword evidence="11" id="KW-0862">Zinc</keyword>
<dbReference type="Pfam" id="PF04675">
    <property type="entry name" value="DNA_ligase_A_N"/>
    <property type="match status" value="1"/>
</dbReference>
<keyword evidence="15 19" id="KW-0234">DNA repair</keyword>
<dbReference type="InterPro" id="IPR016059">
    <property type="entry name" value="DNA_ligase_ATP-dep_CS"/>
</dbReference>
<dbReference type="InterPro" id="IPR036420">
    <property type="entry name" value="BRCT_dom_sf"/>
</dbReference>
<dbReference type="InterPro" id="IPR001510">
    <property type="entry name" value="Znf_PARP"/>
</dbReference>
<dbReference type="GO" id="GO:0006273">
    <property type="term" value="P:lagging strand elongation"/>
    <property type="evidence" value="ECO:0007669"/>
    <property type="project" value="TreeGrafter"/>
</dbReference>
<dbReference type="SUPFAM" id="SSF117018">
    <property type="entry name" value="ATP-dependent DNA ligase DNA-binding domain"/>
    <property type="match status" value="1"/>
</dbReference>
<dbReference type="Gene3D" id="3.30.1740.10">
    <property type="entry name" value="Zinc finger, PARP-type"/>
    <property type="match status" value="1"/>
</dbReference>
<feature type="domain" description="PARP-type" evidence="22">
    <location>
        <begin position="10"/>
        <end position="100"/>
    </location>
</feature>
<dbReference type="Gene3D" id="3.30.1490.70">
    <property type="match status" value="1"/>
</dbReference>
<evidence type="ECO:0000256" key="2">
    <source>
        <dbReference type="ARBA" id="ARBA00004123"/>
    </source>
</evidence>
<comment type="cofactor">
    <cofactor evidence="1">
        <name>Mg(2+)</name>
        <dbReference type="ChEBI" id="CHEBI:18420"/>
    </cofactor>
</comment>
<keyword evidence="13" id="KW-0460">Magnesium</keyword>
<dbReference type="CTD" id="41518"/>
<feature type="domain" description="BRCT" evidence="24">
    <location>
        <begin position="783"/>
        <end position="870"/>
    </location>
</feature>
<accession>A0A8B8FBJ2</accession>
<evidence type="ECO:0000256" key="14">
    <source>
        <dbReference type="ARBA" id="ARBA00023172"/>
    </source>
</evidence>
<evidence type="ECO:0000313" key="26">
    <source>
        <dbReference type="RefSeq" id="XP_025407685.1"/>
    </source>
</evidence>
<comment type="subcellular location">
    <subcellularLocation>
        <location evidence="2">Nucleus</location>
    </subcellularLocation>
</comment>
<dbReference type="InterPro" id="IPR036599">
    <property type="entry name" value="DNA_ligase_N_sf"/>
</dbReference>
<dbReference type="Gene3D" id="3.30.470.30">
    <property type="entry name" value="DNA ligase/mRNA capping enzyme"/>
    <property type="match status" value="1"/>
</dbReference>
<evidence type="ECO:0000256" key="10">
    <source>
        <dbReference type="ARBA" id="ARBA00022771"/>
    </source>
</evidence>
<dbReference type="Pfam" id="PF16759">
    <property type="entry name" value="LIG3_BRCT"/>
    <property type="match status" value="1"/>
</dbReference>
<evidence type="ECO:0000256" key="19">
    <source>
        <dbReference type="RuleBase" id="RU000617"/>
    </source>
</evidence>
<dbReference type="PANTHER" id="PTHR45674">
    <property type="entry name" value="DNA LIGASE 1/3 FAMILY MEMBER"/>
    <property type="match status" value="1"/>
</dbReference>
<feature type="compositionally biased region" description="Basic and acidic residues" evidence="21">
    <location>
        <begin position="101"/>
        <end position="118"/>
    </location>
</feature>
<keyword evidence="8 19" id="KW-0547">Nucleotide-binding</keyword>
<dbReference type="Gene3D" id="1.10.3260.10">
    <property type="entry name" value="DNA ligase, ATP-dependent, N-terminal domain"/>
    <property type="match status" value="1"/>
</dbReference>
<dbReference type="OrthoDB" id="206088at2759"/>
<evidence type="ECO:0000256" key="16">
    <source>
        <dbReference type="ARBA" id="ARBA00023242"/>
    </source>
</evidence>
<proteinExistence type="inferred from homology"/>
<dbReference type="InterPro" id="IPR036957">
    <property type="entry name" value="Znf_PARP_sf"/>
</dbReference>
<evidence type="ECO:0000256" key="17">
    <source>
        <dbReference type="ARBA" id="ARBA00023306"/>
    </source>
</evidence>
<keyword evidence="25" id="KW-1185">Reference proteome</keyword>
<dbReference type="GO" id="GO:0003910">
    <property type="term" value="F:DNA ligase (ATP) activity"/>
    <property type="evidence" value="ECO:0007669"/>
    <property type="project" value="UniProtKB-EC"/>
</dbReference>
<dbReference type="PROSITE" id="PS50172">
    <property type="entry name" value="BRCT"/>
    <property type="match status" value="1"/>
</dbReference>
<dbReference type="PROSITE" id="PS00697">
    <property type="entry name" value="DNA_LIGASE_A1"/>
    <property type="match status" value="1"/>
</dbReference>
<keyword evidence="14 19" id="KW-0233">DNA recombination</keyword>
<evidence type="ECO:0000256" key="18">
    <source>
        <dbReference type="ARBA" id="ARBA00034003"/>
    </source>
</evidence>
<evidence type="ECO:0000256" key="13">
    <source>
        <dbReference type="ARBA" id="ARBA00022842"/>
    </source>
</evidence>
<evidence type="ECO:0000256" key="4">
    <source>
        <dbReference type="ARBA" id="ARBA00022598"/>
    </source>
</evidence>
<evidence type="ECO:0000256" key="9">
    <source>
        <dbReference type="ARBA" id="ARBA00022763"/>
    </source>
</evidence>
<dbReference type="InterPro" id="IPR001357">
    <property type="entry name" value="BRCT_dom"/>
</dbReference>
<evidence type="ECO:0000259" key="22">
    <source>
        <dbReference type="PROSITE" id="PS50064"/>
    </source>
</evidence>
<dbReference type="SUPFAM" id="SSF57716">
    <property type="entry name" value="Glucocorticoid receptor-like (DNA-binding domain)"/>
    <property type="match status" value="1"/>
</dbReference>
<dbReference type="Gene3D" id="3.40.50.10190">
    <property type="entry name" value="BRCT domain"/>
    <property type="match status" value="1"/>
</dbReference>
<evidence type="ECO:0000256" key="7">
    <source>
        <dbReference type="ARBA" id="ARBA00022723"/>
    </source>
</evidence>
<dbReference type="GeneID" id="112681642"/>
<keyword evidence="12 19" id="KW-0067">ATP-binding</keyword>
<dbReference type="GO" id="GO:0006310">
    <property type="term" value="P:DNA recombination"/>
    <property type="evidence" value="ECO:0007669"/>
    <property type="project" value="UniProtKB-KW"/>
</dbReference>
<dbReference type="AlphaFoldDB" id="A0A8B8FBJ2"/>
<dbReference type="GO" id="GO:0006302">
    <property type="term" value="P:double-strand break repair"/>
    <property type="evidence" value="ECO:0007669"/>
    <property type="project" value="TreeGrafter"/>
</dbReference>
<keyword evidence="16" id="KW-0539">Nucleus</keyword>
<dbReference type="PANTHER" id="PTHR45674:SF9">
    <property type="entry name" value="DNA LIGASE 3"/>
    <property type="match status" value="1"/>
</dbReference>
<keyword evidence="4 19" id="KW-0436">Ligase</keyword>
<dbReference type="NCBIfam" id="TIGR00574">
    <property type="entry name" value="dnl1"/>
    <property type="match status" value="1"/>
</dbReference>
<dbReference type="GO" id="GO:0051301">
    <property type="term" value="P:cell division"/>
    <property type="evidence" value="ECO:0007669"/>
    <property type="project" value="UniProtKB-KW"/>
</dbReference>
<feature type="domain" description="ATP-dependent DNA ligase family profile" evidence="23">
    <location>
        <begin position="466"/>
        <end position="600"/>
    </location>
</feature>
<dbReference type="GO" id="GO:0003677">
    <property type="term" value="F:DNA binding"/>
    <property type="evidence" value="ECO:0007669"/>
    <property type="project" value="InterPro"/>
</dbReference>
<dbReference type="FunFam" id="2.40.50.140:FF:000085">
    <property type="entry name" value="DNA ligase"/>
    <property type="match status" value="1"/>
</dbReference>
<keyword evidence="5" id="KW-0132">Cell division</keyword>
<comment type="catalytic activity">
    <reaction evidence="18 19">
        <text>ATP + (deoxyribonucleotide)n-3'-hydroxyl + 5'-phospho-(deoxyribonucleotide)m = (deoxyribonucleotide)n+m + AMP + diphosphate.</text>
        <dbReference type="EC" id="6.5.1.1"/>
    </reaction>
</comment>
<evidence type="ECO:0000313" key="25">
    <source>
        <dbReference type="Proteomes" id="UP000694846"/>
    </source>
</evidence>
<evidence type="ECO:0000256" key="6">
    <source>
        <dbReference type="ARBA" id="ARBA00022705"/>
    </source>
</evidence>
<feature type="compositionally biased region" description="Polar residues" evidence="21">
    <location>
        <begin position="726"/>
        <end position="743"/>
    </location>
</feature>
<evidence type="ECO:0000256" key="11">
    <source>
        <dbReference type="ARBA" id="ARBA00022833"/>
    </source>
</evidence>
<name>A0A8B8FBJ2_9HEMI</name>
<keyword evidence="10" id="KW-0863">Zinc-finger</keyword>